<dbReference type="EMBL" id="BKAJ01000073">
    <property type="protein sequence ID" value="GEP57028.1"/>
    <property type="molecule type" value="Genomic_DNA"/>
</dbReference>
<organism evidence="1 2">
    <name type="scientific">Reyranella soli</name>
    <dbReference type="NCBI Taxonomy" id="1230389"/>
    <lineage>
        <taxon>Bacteria</taxon>
        <taxon>Pseudomonadati</taxon>
        <taxon>Pseudomonadota</taxon>
        <taxon>Alphaproteobacteria</taxon>
        <taxon>Hyphomicrobiales</taxon>
        <taxon>Reyranellaceae</taxon>
        <taxon>Reyranella</taxon>
    </lineage>
</organism>
<reference evidence="1 2" key="1">
    <citation type="submission" date="2019-07" db="EMBL/GenBank/DDBJ databases">
        <title>Whole genome shotgun sequence of Reyranella soli NBRC 108950.</title>
        <authorList>
            <person name="Hosoyama A."/>
            <person name="Uohara A."/>
            <person name="Ohji S."/>
            <person name="Ichikawa N."/>
        </authorList>
    </citation>
    <scope>NUCLEOTIDE SEQUENCE [LARGE SCALE GENOMIC DNA]</scope>
    <source>
        <strain evidence="1 2">NBRC 108950</strain>
    </source>
</reference>
<proteinExistence type="predicted"/>
<dbReference type="OrthoDB" id="7486157at2"/>
<sequence>MARRKGSNGTPRPKTSETLRHARSFARAIARGQPLRISPDLERYFHESPREIFAAFDGVADNMPPAGKDETLAFGYLFVLRGLLQELRYRMDRGYADATALVADFQATVARRARDSQLDGRVLSFTAGALQQAGIDAVPELVAASTATSDSEVGMPRLADLEAAIADMVEACGNDPFELVSASATAGHAMPPEASGAMVATLATSKLAVARSAAVLFLLDPRPEVRYAVAAALLPVSATLSPTDVRRLIAMRNWRPERERAAFDAIVRGARAAGVDCAQWETGDAEAILASSIDGSTSQGLLMVSPVGRQARLSSILTKNGVADAFSGEPGPRRRTEEVVARAFLETAMLPVSRGYIDGVVAHHLALLVAQDKTPPVGLLQVAESIGGAGWQPSPSDPDKVLAELWADIPEAMRDATSVRAILRNSGRLPILERIADSWFEDDAEAAQIVGERSSGPRSKRVEHVLDALIARRRSKWADLVLRTAVWLRDADASGELSWREFAIVAKALAEGVDLGEIGLMREVALQTVDVLGTRRRPTFVTKY</sequence>
<evidence type="ECO:0000313" key="1">
    <source>
        <dbReference type="EMBL" id="GEP57028.1"/>
    </source>
</evidence>
<keyword evidence="2" id="KW-1185">Reference proteome</keyword>
<dbReference type="AlphaFoldDB" id="A0A512NDM3"/>
<name>A0A512NDM3_9HYPH</name>
<dbReference type="PROSITE" id="PS00018">
    <property type="entry name" value="EF_HAND_1"/>
    <property type="match status" value="1"/>
</dbReference>
<dbReference type="InterPro" id="IPR018247">
    <property type="entry name" value="EF_Hand_1_Ca_BS"/>
</dbReference>
<dbReference type="RefSeq" id="WP_147151403.1">
    <property type="nucleotide sequence ID" value="NZ_BKAJ01000073.1"/>
</dbReference>
<accession>A0A512NDM3</accession>
<evidence type="ECO:0008006" key="3">
    <source>
        <dbReference type="Google" id="ProtNLM"/>
    </source>
</evidence>
<gene>
    <name evidence="1" type="ORF">RSO01_41940</name>
</gene>
<evidence type="ECO:0000313" key="2">
    <source>
        <dbReference type="Proteomes" id="UP000321058"/>
    </source>
</evidence>
<protein>
    <recommendedName>
        <fullName evidence="3">EF-hand domain-containing protein</fullName>
    </recommendedName>
</protein>
<comment type="caution">
    <text evidence="1">The sequence shown here is derived from an EMBL/GenBank/DDBJ whole genome shotgun (WGS) entry which is preliminary data.</text>
</comment>
<dbReference type="Proteomes" id="UP000321058">
    <property type="component" value="Unassembled WGS sequence"/>
</dbReference>